<comment type="caution">
    <text evidence="2">The sequence shown here is derived from an EMBL/GenBank/DDBJ whole genome shotgun (WGS) entry which is preliminary data.</text>
</comment>
<evidence type="ECO:0000256" key="1">
    <source>
        <dbReference type="SAM" id="Phobius"/>
    </source>
</evidence>
<dbReference type="EMBL" id="QEKI01000001">
    <property type="protein sequence ID" value="PVY44123.1"/>
    <property type="molecule type" value="Genomic_DNA"/>
</dbReference>
<keyword evidence="1" id="KW-0472">Membrane</keyword>
<accession>A0A2U1B615</accession>
<keyword evidence="3" id="KW-1185">Reference proteome</keyword>
<evidence type="ECO:0000313" key="3">
    <source>
        <dbReference type="Proteomes" id="UP000245466"/>
    </source>
</evidence>
<evidence type="ECO:0000313" key="2">
    <source>
        <dbReference type="EMBL" id="PVY44123.1"/>
    </source>
</evidence>
<dbReference type="RefSeq" id="WP_116541740.1">
    <property type="nucleotide sequence ID" value="NZ_QEKI01000001.1"/>
</dbReference>
<reference evidence="2 3" key="1">
    <citation type="submission" date="2018-04" db="EMBL/GenBank/DDBJ databases">
        <title>Genomic Encyclopedia of Type Strains, Phase IV (KMG-IV): sequencing the most valuable type-strain genomes for metagenomic binning, comparative biology and taxonomic classification.</title>
        <authorList>
            <person name="Goeker M."/>
        </authorList>
    </citation>
    <scope>NUCLEOTIDE SEQUENCE [LARGE SCALE GENOMIC DNA]</scope>
    <source>
        <strain evidence="2 3">DSM 100231</strain>
    </source>
</reference>
<sequence>MNKSTLNFWILFIVSIIVSALIISIFVKVLKITLFVILVLVLAPIIYIALKLLLPGAKGKSEDDKLKSRP</sequence>
<name>A0A2U1B615_9BACT</name>
<feature type="transmembrane region" description="Helical" evidence="1">
    <location>
        <begin position="6"/>
        <end position="27"/>
    </location>
</feature>
<organism evidence="2 3">
    <name type="scientific">Pontibacter virosus</name>
    <dbReference type="NCBI Taxonomy" id="1765052"/>
    <lineage>
        <taxon>Bacteria</taxon>
        <taxon>Pseudomonadati</taxon>
        <taxon>Bacteroidota</taxon>
        <taxon>Cytophagia</taxon>
        <taxon>Cytophagales</taxon>
        <taxon>Hymenobacteraceae</taxon>
        <taxon>Pontibacter</taxon>
    </lineage>
</organism>
<feature type="transmembrane region" description="Helical" evidence="1">
    <location>
        <begin position="34"/>
        <end position="54"/>
    </location>
</feature>
<gene>
    <name evidence="2" type="ORF">C8E01_101488</name>
</gene>
<proteinExistence type="predicted"/>
<protein>
    <submittedName>
        <fullName evidence="2">Uncharacterized protein</fullName>
    </submittedName>
</protein>
<dbReference type="AlphaFoldDB" id="A0A2U1B615"/>
<keyword evidence="1" id="KW-1133">Transmembrane helix</keyword>
<dbReference type="Proteomes" id="UP000245466">
    <property type="component" value="Unassembled WGS sequence"/>
</dbReference>
<keyword evidence="1" id="KW-0812">Transmembrane</keyword>